<proteinExistence type="predicted"/>
<dbReference type="PANTHER" id="PTHR47650">
    <property type="entry name" value="ZINC FINGER CCCH DOMAIN-CONTAINING PROTEIN 22"/>
    <property type="match status" value="1"/>
</dbReference>
<evidence type="ECO:0000313" key="1">
    <source>
        <dbReference type="EMBL" id="GFQ08624.1"/>
    </source>
</evidence>
<keyword evidence="2" id="KW-1185">Reference proteome</keyword>
<name>A0A830DMX4_9LAMI</name>
<sequence>VHVELVQSIKDAEEGLFHLKKARLLREADSVLEGSVISDDVKVEPLDPTNAEAEPLVDQSFSIGSKCRFRYTNGRWYNGLIVGLEGSGTAKITFLTPTSESMLVG</sequence>
<dbReference type="Proteomes" id="UP000653305">
    <property type="component" value="Unassembled WGS sequence"/>
</dbReference>
<dbReference type="OrthoDB" id="4822at2759"/>
<comment type="caution">
    <text evidence="1">The sequence shown here is derived from an EMBL/GenBank/DDBJ whole genome shotgun (WGS) entry which is preliminary data.</text>
</comment>
<dbReference type="EMBL" id="BMAC01007653">
    <property type="protein sequence ID" value="GFQ08624.1"/>
    <property type="molecule type" value="Genomic_DNA"/>
</dbReference>
<organism evidence="1 2">
    <name type="scientific">Phtheirospermum japonicum</name>
    <dbReference type="NCBI Taxonomy" id="374723"/>
    <lineage>
        <taxon>Eukaryota</taxon>
        <taxon>Viridiplantae</taxon>
        <taxon>Streptophyta</taxon>
        <taxon>Embryophyta</taxon>
        <taxon>Tracheophyta</taxon>
        <taxon>Spermatophyta</taxon>
        <taxon>Magnoliopsida</taxon>
        <taxon>eudicotyledons</taxon>
        <taxon>Gunneridae</taxon>
        <taxon>Pentapetalae</taxon>
        <taxon>asterids</taxon>
        <taxon>lamiids</taxon>
        <taxon>Lamiales</taxon>
        <taxon>Orobanchaceae</taxon>
        <taxon>Orobanchaceae incertae sedis</taxon>
        <taxon>Phtheirospermum</taxon>
    </lineage>
</organism>
<accession>A0A830DMX4</accession>
<protein>
    <submittedName>
        <fullName evidence="1">Zinc finger CCCH domain-containing protein 18</fullName>
    </submittedName>
</protein>
<gene>
    <name evidence="1" type="ORF">PHJA_003006400</name>
</gene>
<feature type="non-terminal residue" evidence="1">
    <location>
        <position position="1"/>
    </location>
</feature>
<dbReference type="PANTHER" id="PTHR47650:SF2">
    <property type="entry name" value="ZINC FINGER CCCH DOMAIN-CONTAINING PROTEIN 22"/>
    <property type="match status" value="1"/>
</dbReference>
<reference evidence="1" key="1">
    <citation type="submission" date="2020-07" db="EMBL/GenBank/DDBJ databases">
        <title>Ethylene signaling mediates host invasion by parasitic plants.</title>
        <authorList>
            <person name="Yoshida S."/>
        </authorList>
    </citation>
    <scope>NUCLEOTIDE SEQUENCE</scope>
    <source>
        <strain evidence="1">Okayama</strain>
    </source>
</reference>
<evidence type="ECO:0000313" key="2">
    <source>
        <dbReference type="Proteomes" id="UP000653305"/>
    </source>
</evidence>
<dbReference type="AlphaFoldDB" id="A0A830DMX4"/>